<organism evidence="9 10">
    <name type="scientific">Sphingomonas melonis</name>
    <dbReference type="NCBI Taxonomy" id="152682"/>
    <lineage>
        <taxon>Bacteria</taxon>
        <taxon>Pseudomonadati</taxon>
        <taxon>Pseudomonadota</taxon>
        <taxon>Alphaproteobacteria</taxon>
        <taxon>Sphingomonadales</taxon>
        <taxon>Sphingomonadaceae</taxon>
        <taxon>Sphingomonas</taxon>
    </lineage>
</organism>
<evidence type="ECO:0000256" key="2">
    <source>
        <dbReference type="ARBA" id="ARBA00004963"/>
    </source>
</evidence>
<comment type="catalytic activity">
    <reaction evidence="1 7">
        <text>an S-(2-hydroxyacyl)glutathione + H2O = a 2-hydroxy carboxylate + glutathione + H(+)</text>
        <dbReference type="Rhea" id="RHEA:21864"/>
        <dbReference type="ChEBI" id="CHEBI:15377"/>
        <dbReference type="ChEBI" id="CHEBI:15378"/>
        <dbReference type="ChEBI" id="CHEBI:57925"/>
        <dbReference type="ChEBI" id="CHEBI:58896"/>
        <dbReference type="ChEBI" id="CHEBI:71261"/>
        <dbReference type="EC" id="3.1.2.6"/>
    </reaction>
</comment>
<keyword evidence="4 7" id="KW-0479">Metal-binding</keyword>
<comment type="function">
    <text evidence="7">Thiolesterase that catalyzes the hydrolysis of S-D-lactoyl-glutathione to form glutathione and D-lactic acid.</text>
</comment>
<feature type="binding site" evidence="7">
    <location>
        <position position="132"/>
    </location>
    <ligand>
        <name>Zn(2+)</name>
        <dbReference type="ChEBI" id="CHEBI:29105"/>
        <label>2</label>
    </ligand>
</feature>
<dbReference type="NCBIfam" id="TIGR03413">
    <property type="entry name" value="GSH_gloB"/>
    <property type="match status" value="1"/>
</dbReference>
<feature type="domain" description="Metallo-beta-lactamase" evidence="8">
    <location>
        <begin position="13"/>
        <end position="170"/>
    </location>
</feature>
<evidence type="ECO:0000313" key="10">
    <source>
        <dbReference type="Proteomes" id="UP000033203"/>
    </source>
</evidence>
<name>A0A0D1MKL9_9SPHN</name>
<evidence type="ECO:0000313" key="9">
    <source>
        <dbReference type="EMBL" id="KIU28026.1"/>
    </source>
</evidence>
<reference evidence="9 10" key="1">
    <citation type="submission" date="2015-01" db="EMBL/GenBank/DDBJ databases">
        <title>Genome of Sphingomonas taxi strain 30a.</title>
        <authorList>
            <person name="Eevers N."/>
            <person name="Van Hamme J."/>
            <person name="Bottos E."/>
            <person name="Weyens N."/>
            <person name="Vangronsveld J."/>
        </authorList>
    </citation>
    <scope>NUCLEOTIDE SEQUENCE [LARGE SCALE GENOMIC DNA]</scope>
    <source>
        <strain evidence="9 10">30a</strain>
    </source>
</reference>
<feature type="binding site" evidence="7">
    <location>
        <position position="58"/>
    </location>
    <ligand>
        <name>Zn(2+)</name>
        <dbReference type="ChEBI" id="CHEBI:29105"/>
        <label>1</label>
    </ligand>
</feature>
<evidence type="ECO:0000259" key="8">
    <source>
        <dbReference type="SMART" id="SM00849"/>
    </source>
</evidence>
<sequence>MTLEIVRIPVLSDNYAWLIHDAASGETVAVDPGEAAPVQAAAAQRGWRIDQVWTTHWHPDHVGGNEALRAAGARITGPAREAAKIPTLDATVDEGDVVHIGGTVAQVLHVPGHTAGHIAFHLADDQAIFTGDTLFALGCGRLFEGMPAEMFANMQRYAGLPDATRVYCGHEYTQSNGRFALSVEPDNAALIERMRAVDAARAAGEATVPTTIGLERATNPFLRARDADEFATLRAGKDNFKG</sequence>
<feature type="binding site" evidence="7">
    <location>
        <position position="113"/>
    </location>
    <ligand>
        <name>Zn(2+)</name>
        <dbReference type="ChEBI" id="CHEBI:29105"/>
        <label>1</label>
    </ligand>
</feature>
<comment type="subunit">
    <text evidence="7">Monomer.</text>
</comment>
<feature type="binding site" evidence="7">
    <location>
        <position position="132"/>
    </location>
    <ligand>
        <name>Zn(2+)</name>
        <dbReference type="ChEBI" id="CHEBI:29105"/>
        <label>1</label>
    </ligand>
</feature>
<feature type="binding site" evidence="7">
    <location>
        <position position="60"/>
    </location>
    <ligand>
        <name>Zn(2+)</name>
        <dbReference type="ChEBI" id="CHEBI:29105"/>
        <label>2</label>
    </ligand>
</feature>
<dbReference type="PANTHER" id="PTHR43705:SF1">
    <property type="entry name" value="HYDROXYACYLGLUTATHIONE HYDROLASE GLOB"/>
    <property type="match status" value="1"/>
</dbReference>
<accession>A0A0D1MKL9</accession>
<dbReference type="InterPro" id="IPR032282">
    <property type="entry name" value="HAGH_C"/>
</dbReference>
<dbReference type="PIRSF" id="PIRSF005457">
    <property type="entry name" value="Glx"/>
    <property type="match status" value="1"/>
</dbReference>
<feature type="binding site" evidence="7">
    <location>
        <position position="170"/>
    </location>
    <ligand>
        <name>Zn(2+)</name>
        <dbReference type="ChEBI" id="CHEBI:29105"/>
        <label>2</label>
    </ligand>
</feature>
<keyword evidence="6 7" id="KW-0862">Zinc</keyword>
<dbReference type="EC" id="3.1.2.6" evidence="7"/>
<dbReference type="InterPro" id="IPR036866">
    <property type="entry name" value="RibonucZ/Hydroxyglut_hydro"/>
</dbReference>
<dbReference type="Pfam" id="PF00753">
    <property type="entry name" value="Lactamase_B"/>
    <property type="match status" value="1"/>
</dbReference>
<dbReference type="HAMAP" id="MF_01374">
    <property type="entry name" value="Glyoxalase_2"/>
    <property type="match status" value="1"/>
</dbReference>
<evidence type="ECO:0000256" key="5">
    <source>
        <dbReference type="ARBA" id="ARBA00022801"/>
    </source>
</evidence>
<evidence type="ECO:0000256" key="3">
    <source>
        <dbReference type="ARBA" id="ARBA00006759"/>
    </source>
</evidence>
<dbReference type="GO" id="GO:0046872">
    <property type="term" value="F:metal ion binding"/>
    <property type="evidence" value="ECO:0007669"/>
    <property type="project" value="UniProtKB-KW"/>
</dbReference>
<dbReference type="CDD" id="cd07723">
    <property type="entry name" value="hydroxyacylglutathione_hydrolase_MBL-fold"/>
    <property type="match status" value="1"/>
</dbReference>
<comment type="cofactor">
    <cofactor evidence="7">
        <name>Zn(2+)</name>
        <dbReference type="ChEBI" id="CHEBI:29105"/>
    </cofactor>
    <text evidence="7">Binds 2 Zn(2+) ions per subunit.</text>
</comment>
<dbReference type="Pfam" id="PF16123">
    <property type="entry name" value="HAGH_C"/>
    <property type="match status" value="1"/>
</dbReference>
<proteinExistence type="inferred from homology"/>
<evidence type="ECO:0000256" key="7">
    <source>
        <dbReference type="HAMAP-Rule" id="MF_01374"/>
    </source>
</evidence>
<dbReference type="InterPro" id="IPR050110">
    <property type="entry name" value="Glyoxalase_II_hydrolase"/>
</dbReference>
<dbReference type="GO" id="GO:0004416">
    <property type="term" value="F:hydroxyacylglutathione hydrolase activity"/>
    <property type="evidence" value="ECO:0007669"/>
    <property type="project" value="UniProtKB-UniRule"/>
</dbReference>
<dbReference type="PANTHER" id="PTHR43705">
    <property type="entry name" value="HYDROXYACYLGLUTATHIONE HYDROLASE"/>
    <property type="match status" value="1"/>
</dbReference>
<dbReference type="EMBL" id="JXTP01000036">
    <property type="protein sequence ID" value="KIU28026.1"/>
    <property type="molecule type" value="Genomic_DNA"/>
</dbReference>
<gene>
    <name evidence="7" type="primary">gloB</name>
    <name evidence="9" type="ORF">SR41_09385</name>
</gene>
<comment type="pathway">
    <text evidence="2 7">Secondary metabolite metabolism; methylglyoxal degradation; (R)-lactate from methylglyoxal: step 2/2.</text>
</comment>
<dbReference type="InterPro" id="IPR035680">
    <property type="entry name" value="Clx_II_MBL"/>
</dbReference>
<comment type="similarity">
    <text evidence="3 7">Belongs to the metallo-beta-lactamase superfamily. Glyoxalase II family.</text>
</comment>
<dbReference type="SMART" id="SM00849">
    <property type="entry name" value="Lactamase_B"/>
    <property type="match status" value="1"/>
</dbReference>
<dbReference type="InterPro" id="IPR001279">
    <property type="entry name" value="Metallo-B-lactamas"/>
</dbReference>
<dbReference type="AlphaFoldDB" id="A0A0D1MKL9"/>
<protein>
    <recommendedName>
        <fullName evidence="7">Hydroxyacylglutathione hydrolase</fullName>
        <ecNumber evidence="7">3.1.2.6</ecNumber>
    </recommendedName>
    <alternativeName>
        <fullName evidence="7">Glyoxalase II</fullName>
        <shortName evidence="7">Glx II</shortName>
    </alternativeName>
</protein>
<evidence type="ECO:0000256" key="1">
    <source>
        <dbReference type="ARBA" id="ARBA00001623"/>
    </source>
</evidence>
<dbReference type="GO" id="GO:0019243">
    <property type="term" value="P:methylglyoxal catabolic process to D-lactate via S-lactoyl-glutathione"/>
    <property type="evidence" value="ECO:0007669"/>
    <property type="project" value="UniProtKB-UniRule"/>
</dbReference>
<dbReference type="Proteomes" id="UP000033203">
    <property type="component" value="Unassembled WGS sequence"/>
</dbReference>
<evidence type="ECO:0000256" key="4">
    <source>
        <dbReference type="ARBA" id="ARBA00022723"/>
    </source>
</evidence>
<dbReference type="PATRIC" id="fig|1549858.7.peg.2520"/>
<comment type="caution">
    <text evidence="9">The sequence shown here is derived from an EMBL/GenBank/DDBJ whole genome shotgun (WGS) entry which is preliminary data.</text>
</comment>
<feature type="binding site" evidence="7">
    <location>
        <position position="61"/>
    </location>
    <ligand>
        <name>Zn(2+)</name>
        <dbReference type="ChEBI" id="CHEBI:29105"/>
        <label>2</label>
    </ligand>
</feature>
<keyword evidence="5 7" id="KW-0378">Hydrolase</keyword>
<dbReference type="SUPFAM" id="SSF56281">
    <property type="entry name" value="Metallo-hydrolase/oxidoreductase"/>
    <property type="match status" value="1"/>
</dbReference>
<dbReference type="InterPro" id="IPR017782">
    <property type="entry name" value="Hydroxyacylglutathione_Hdrlase"/>
</dbReference>
<dbReference type="UniPathway" id="UPA00619">
    <property type="reaction ID" value="UER00676"/>
</dbReference>
<evidence type="ECO:0000256" key="6">
    <source>
        <dbReference type="ARBA" id="ARBA00022833"/>
    </source>
</evidence>
<feature type="binding site" evidence="7">
    <location>
        <position position="56"/>
    </location>
    <ligand>
        <name>Zn(2+)</name>
        <dbReference type="ChEBI" id="CHEBI:29105"/>
        <label>1</label>
    </ligand>
</feature>
<dbReference type="Gene3D" id="3.60.15.10">
    <property type="entry name" value="Ribonuclease Z/Hydroxyacylglutathione hydrolase-like"/>
    <property type="match status" value="1"/>
</dbReference>